<keyword evidence="1" id="KW-0472">Membrane</keyword>
<organism evidence="2 3">
    <name type="scientific">Pseudonocardia ailaonensis</name>
    <dbReference type="NCBI Taxonomy" id="367279"/>
    <lineage>
        <taxon>Bacteria</taxon>
        <taxon>Bacillati</taxon>
        <taxon>Actinomycetota</taxon>
        <taxon>Actinomycetes</taxon>
        <taxon>Pseudonocardiales</taxon>
        <taxon>Pseudonocardiaceae</taxon>
        <taxon>Pseudonocardia</taxon>
    </lineage>
</organism>
<name>A0ABN2MN91_9PSEU</name>
<feature type="transmembrane region" description="Helical" evidence="1">
    <location>
        <begin position="6"/>
        <end position="29"/>
    </location>
</feature>
<evidence type="ECO:0000313" key="2">
    <source>
        <dbReference type="EMBL" id="GAA1832076.1"/>
    </source>
</evidence>
<accession>A0ABN2MN91</accession>
<evidence type="ECO:0000313" key="3">
    <source>
        <dbReference type="Proteomes" id="UP001500449"/>
    </source>
</evidence>
<proteinExistence type="predicted"/>
<protein>
    <submittedName>
        <fullName evidence="2">Uncharacterized protein</fullName>
    </submittedName>
</protein>
<reference evidence="2 3" key="1">
    <citation type="journal article" date="2019" name="Int. J. Syst. Evol. Microbiol.">
        <title>The Global Catalogue of Microorganisms (GCM) 10K type strain sequencing project: providing services to taxonomists for standard genome sequencing and annotation.</title>
        <authorList>
            <consortium name="The Broad Institute Genomics Platform"/>
            <consortium name="The Broad Institute Genome Sequencing Center for Infectious Disease"/>
            <person name="Wu L."/>
            <person name="Ma J."/>
        </authorList>
    </citation>
    <scope>NUCLEOTIDE SEQUENCE [LARGE SCALE GENOMIC DNA]</scope>
    <source>
        <strain evidence="2 3">JCM 16009</strain>
    </source>
</reference>
<keyword evidence="1" id="KW-0812">Transmembrane</keyword>
<dbReference type="RefSeq" id="WP_344412380.1">
    <property type="nucleotide sequence ID" value="NZ_BAAAQK010000003.1"/>
</dbReference>
<comment type="caution">
    <text evidence="2">The sequence shown here is derived from an EMBL/GenBank/DDBJ whole genome shotgun (WGS) entry which is preliminary data.</text>
</comment>
<keyword evidence="3" id="KW-1185">Reference proteome</keyword>
<dbReference type="Proteomes" id="UP001500449">
    <property type="component" value="Unassembled WGS sequence"/>
</dbReference>
<sequence length="71" mass="7344">MGGYWVPVLLGALGIVALLAVAVISAAHVRRLQRVMGRAQRGTAAATVPLQVAAARLRSRRGDTGSSRPAP</sequence>
<evidence type="ECO:0000256" key="1">
    <source>
        <dbReference type="SAM" id="Phobius"/>
    </source>
</evidence>
<dbReference type="EMBL" id="BAAAQK010000003">
    <property type="protein sequence ID" value="GAA1832076.1"/>
    <property type="molecule type" value="Genomic_DNA"/>
</dbReference>
<keyword evidence="1" id="KW-1133">Transmembrane helix</keyword>
<gene>
    <name evidence="2" type="ORF">GCM10009836_07680</name>
</gene>